<sequence length="165" mass="19367">MNNQSPQLQSNNTCPQSHNQPQSKLFDSNSSQLNNIPNPPKESSIPSKFAPATSQSTKLSVYPTCKSPMKKRPLEFENETTKSDRELSKKQKTKHEEYEKQIIEMERLRIDKEREEKKKLEQMERLKEIERVQRMFFKLVFIKPNHLSTTQPPTPKSIEAIKIFH</sequence>
<gene>
    <name evidence="2" type="ORF">DICPUDRAFT_156153</name>
</gene>
<evidence type="ECO:0000313" key="2">
    <source>
        <dbReference type="EMBL" id="EGC31938.1"/>
    </source>
</evidence>
<dbReference type="GeneID" id="10507720"/>
<dbReference type="AlphaFoldDB" id="F0ZVV1"/>
<dbReference type="RefSeq" id="XP_003291540.1">
    <property type="nucleotide sequence ID" value="XM_003291492.1"/>
</dbReference>
<feature type="compositionally biased region" description="Polar residues" evidence="1">
    <location>
        <begin position="1"/>
        <end position="36"/>
    </location>
</feature>
<evidence type="ECO:0000256" key="1">
    <source>
        <dbReference type="SAM" id="MobiDB-lite"/>
    </source>
</evidence>
<evidence type="ECO:0000313" key="3">
    <source>
        <dbReference type="Proteomes" id="UP000001064"/>
    </source>
</evidence>
<name>F0ZVV1_DICPU</name>
<reference evidence="3" key="1">
    <citation type="journal article" date="2011" name="Genome Biol.">
        <title>Comparative genomics of the social amoebae Dictyostelium discoideum and Dictyostelium purpureum.</title>
        <authorList>
            <consortium name="US DOE Joint Genome Institute (JGI-PGF)"/>
            <person name="Sucgang R."/>
            <person name="Kuo A."/>
            <person name="Tian X."/>
            <person name="Salerno W."/>
            <person name="Parikh A."/>
            <person name="Feasley C.L."/>
            <person name="Dalin E."/>
            <person name="Tu H."/>
            <person name="Huang E."/>
            <person name="Barry K."/>
            <person name="Lindquist E."/>
            <person name="Shapiro H."/>
            <person name="Bruce D."/>
            <person name="Schmutz J."/>
            <person name="Salamov A."/>
            <person name="Fey P."/>
            <person name="Gaudet P."/>
            <person name="Anjard C."/>
            <person name="Babu M.M."/>
            <person name="Basu S."/>
            <person name="Bushmanova Y."/>
            <person name="van der Wel H."/>
            <person name="Katoh-Kurasawa M."/>
            <person name="Dinh C."/>
            <person name="Coutinho P.M."/>
            <person name="Saito T."/>
            <person name="Elias M."/>
            <person name="Schaap P."/>
            <person name="Kay R.R."/>
            <person name="Henrissat B."/>
            <person name="Eichinger L."/>
            <person name="Rivero F."/>
            <person name="Putnam N.H."/>
            <person name="West C.M."/>
            <person name="Loomis W.F."/>
            <person name="Chisholm R.L."/>
            <person name="Shaulsky G."/>
            <person name="Strassmann J.E."/>
            <person name="Queller D.C."/>
            <person name="Kuspa A."/>
            <person name="Grigoriev I.V."/>
        </authorList>
    </citation>
    <scope>NUCLEOTIDE SEQUENCE [LARGE SCALE GENOMIC DNA]</scope>
    <source>
        <strain evidence="3">QSDP1</strain>
    </source>
</reference>
<dbReference type="InParanoid" id="F0ZVV1"/>
<proteinExistence type="predicted"/>
<feature type="region of interest" description="Disordered" evidence="1">
    <location>
        <begin position="1"/>
        <end position="98"/>
    </location>
</feature>
<dbReference type="VEuPathDB" id="AmoebaDB:DICPUDRAFT_156153"/>
<feature type="compositionally biased region" description="Basic and acidic residues" evidence="1">
    <location>
        <begin position="72"/>
        <end position="98"/>
    </location>
</feature>
<dbReference type="Proteomes" id="UP000001064">
    <property type="component" value="Unassembled WGS sequence"/>
</dbReference>
<dbReference type="EMBL" id="GL871221">
    <property type="protein sequence ID" value="EGC31938.1"/>
    <property type="molecule type" value="Genomic_DNA"/>
</dbReference>
<accession>F0ZVV1</accession>
<protein>
    <submittedName>
        <fullName evidence="2">Uncharacterized protein</fullName>
    </submittedName>
</protein>
<dbReference type="KEGG" id="dpp:DICPUDRAFT_156153"/>
<keyword evidence="3" id="KW-1185">Reference proteome</keyword>
<organism evidence="2 3">
    <name type="scientific">Dictyostelium purpureum</name>
    <name type="common">Slime mold</name>
    <dbReference type="NCBI Taxonomy" id="5786"/>
    <lineage>
        <taxon>Eukaryota</taxon>
        <taxon>Amoebozoa</taxon>
        <taxon>Evosea</taxon>
        <taxon>Eumycetozoa</taxon>
        <taxon>Dictyostelia</taxon>
        <taxon>Dictyosteliales</taxon>
        <taxon>Dictyosteliaceae</taxon>
        <taxon>Dictyostelium</taxon>
    </lineage>
</organism>